<dbReference type="PANTHER" id="PTHR11328">
    <property type="entry name" value="MAJOR FACILITATOR SUPERFAMILY DOMAIN-CONTAINING PROTEIN"/>
    <property type="match status" value="1"/>
</dbReference>
<feature type="transmembrane region" description="Helical" evidence="1">
    <location>
        <begin position="27"/>
        <end position="49"/>
    </location>
</feature>
<dbReference type="Pfam" id="PF13347">
    <property type="entry name" value="MFS_2"/>
    <property type="match status" value="1"/>
</dbReference>
<dbReference type="InterPro" id="IPR036259">
    <property type="entry name" value="MFS_trans_sf"/>
</dbReference>
<dbReference type="InterPro" id="IPR039672">
    <property type="entry name" value="MFS_2"/>
</dbReference>
<keyword evidence="1" id="KW-1133">Transmembrane helix</keyword>
<feature type="transmembrane region" description="Helical" evidence="1">
    <location>
        <begin position="310"/>
        <end position="328"/>
    </location>
</feature>
<feature type="transmembrane region" description="Helical" evidence="1">
    <location>
        <begin position="196"/>
        <end position="216"/>
    </location>
</feature>
<reference evidence="2 3" key="1">
    <citation type="submission" date="2024-05" db="EMBL/GenBank/DDBJ databases">
        <authorList>
            <person name="Venkateswaran K."/>
        </authorList>
    </citation>
    <scope>NUCLEOTIDE SEQUENCE [LARGE SCALE GENOMIC DNA]</scope>
    <source>
        <strain evidence="2 3">179-C4-2-HS</strain>
    </source>
</reference>
<feature type="transmembrane region" description="Helical" evidence="1">
    <location>
        <begin position="281"/>
        <end position="303"/>
    </location>
</feature>
<name>A0ABV4YUU5_9BACI</name>
<dbReference type="EMBL" id="JAROBZ020000001">
    <property type="protein sequence ID" value="MFB3168333.1"/>
    <property type="molecule type" value="Genomic_DNA"/>
</dbReference>
<dbReference type="PANTHER" id="PTHR11328:SF24">
    <property type="entry name" value="MAJOR FACILITATOR SUPERFAMILY (MFS) PROFILE DOMAIN-CONTAINING PROTEIN"/>
    <property type="match status" value="1"/>
</dbReference>
<organism evidence="2 3">
    <name type="scientific">Neobacillus driksii</name>
    <dbReference type="NCBI Taxonomy" id="3035913"/>
    <lineage>
        <taxon>Bacteria</taxon>
        <taxon>Bacillati</taxon>
        <taxon>Bacillota</taxon>
        <taxon>Bacilli</taxon>
        <taxon>Bacillales</taxon>
        <taxon>Bacillaceae</taxon>
        <taxon>Neobacillus</taxon>
    </lineage>
</organism>
<evidence type="ECO:0000256" key="1">
    <source>
        <dbReference type="SAM" id="Phobius"/>
    </source>
</evidence>
<accession>A0ABV4YUU5</accession>
<proteinExistence type="predicted"/>
<comment type="caution">
    <text evidence="2">The sequence shown here is derived from an EMBL/GenBank/DDBJ whole genome shotgun (WGS) entry which is preliminary data.</text>
</comment>
<feature type="transmembrane region" description="Helical" evidence="1">
    <location>
        <begin position="55"/>
        <end position="76"/>
    </location>
</feature>
<feature type="transmembrane region" description="Helical" evidence="1">
    <location>
        <begin position="388"/>
        <end position="408"/>
    </location>
</feature>
<keyword evidence="1" id="KW-0812">Transmembrane</keyword>
<keyword evidence="3" id="KW-1185">Reference proteome</keyword>
<evidence type="ECO:0000313" key="2">
    <source>
        <dbReference type="EMBL" id="MFB3168333.1"/>
    </source>
</evidence>
<dbReference type="InterPro" id="IPR001927">
    <property type="entry name" value="Na/Gal_symport"/>
</dbReference>
<dbReference type="SUPFAM" id="SSF103473">
    <property type="entry name" value="MFS general substrate transporter"/>
    <property type="match status" value="1"/>
</dbReference>
<feature type="transmembrane region" description="Helical" evidence="1">
    <location>
        <begin position="420"/>
        <end position="442"/>
    </location>
</feature>
<dbReference type="Proteomes" id="UP001241748">
    <property type="component" value="Unassembled WGS sequence"/>
</dbReference>
<feature type="transmembrane region" description="Helical" evidence="1">
    <location>
        <begin position="246"/>
        <end position="275"/>
    </location>
</feature>
<evidence type="ECO:0000313" key="3">
    <source>
        <dbReference type="Proteomes" id="UP001241748"/>
    </source>
</evidence>
<feature type="transmembrane region" description="Helical" evidence="1">
    <location>
        <begin position="334"/>
        <end position="356"/>
    </location>
</feature>
<dbReference type="CDD" id="cd17332">
    <property type="entry name" value="MFS_MelB_like"/>
    <property type="match status" value="1"/>
</dbReference>
<gene>
    <name evidence="2" type="ORF">P5G62_014540</name>
</gene>
<protein>
    <submittedName>
        <fullName evidence="2">MFS transporter</fullName>
    </submittedName>
</protein>
<feature type="transmembrane region" description="Helical" evidence="1">
    <location>
        <begin position="126"/>
        <end position="148"/>
    </location>
</feature>
<keyword evidence="1" id="KW-0472">Membrane</keyword>
<dbReference type="Gene3D" id="1.20.1250.20">
    <property type="entry name" value="MFS general substrate transporter like domains"/>
    <property type="match status" value="2"/>
</dbReference>
<dbReference type="NCBIfam" id="TIGR00792">
    <property type="entry name" value="gph"/>
    <property type="match status" value="1"/>
</dbReference>
<dbReference type="RefSeq" id="WP_306073095.1">
    <property type="nucleotide sequence ID" value="NZ_JAROBZ020000001.1"/>
</dbReference>
<sequence>MANAVVQQTNDIVAPQNTEKLSFMTKLSYGFGEFSASVVWSLASSYLLFFYTDVFGIAGGVAAIILLVARVWDCFVDPILGLVMERTKSKHGRFRPYVLYGAIALCALNIMTFYTPDLPMTGKIIYAGITYLLLGTVHSMVSVPYGALATVMTRDTNERTNLNSFRGVFGQFAGILTGAAVMPLITLLGNGNQQNGFFYAAIVLSVVSAPLLYLTFRNCKEVIEPVKEERPTIKDSLKAVSSNKPLMLILANLFTVLVGLFGRIGTLTYYCIYVLHRPDLIAVLFTLLSVCGAVGAIILPFFAKFMEKKTIMILGTTITGFAFIAMYFTPATSISMIIVWTIIASLPIGFASPMVFSMVGDCIDEHQVKTGIRADGAIYSVTSLSTKIASAIVGAAAAAILGAIGYVANAEQTPEVVNGINVLVNLAPGIIFILSTIPMYFYKISKARAMENTEELLKRQSQY</sequence>
<feature type="transmembrane region" description="Helical" evidence="1">
    <location>
        <begin position="97"/>
        <end position="114"/>
    </location>
</feature>
<feature type="transmembrane region" description="Helical" evidence="1">
    <location>
        <begin position="168"/>
        <end position="190"/>
    </location>
</feature>